<dbReference type="Pfam" id="PF14543">
    <property type="entry name" value="TAXi_N"/>
    <property type="match status" value="1"/>
</dbReference>
<accession>A0A5J9WHD1</accession>
<dbReference type="InterPro" id="IPR021109">
    <property type="entry name" value="Peptidase_aspartic_dom_sf"/>
</dbReference>
<dbReference type="AlphaFoldDB" id="A0A5J9WHD1"/>
<organism evidence="9 10">
    <name type="scientific">Eragrostis curvula</name>
    <name type="common">weeping love grass</name>
    <dbReference type="NCBI Taxonomy" id="38414"/>
    <lineage>
        <taxon>Eukaryota</taxon>
        <taxon>Viridiplantae</taxon>
        <taxon>Streptophyta</taxon>
        <taxon>Embryophyta</taxon>
        <taxon>Tracheophyta</taxon>
        <taxon>Spermatophyta</taxon>
        <taxon>Magnoliopsida</taxon>
        <taxon>Liliopsida</taxon>
        <taxon>Poales</taxon>
        <taxon>Poaceae</taxon>
        <taxon>PACMAD clade</taxon>
        <taxon>Chloridoideae</taxon>
        <taxon>Eragrostideae</taxon>
        <taxon>Eragrostidinae</taxon>
        <taxon>Eragrostis</taxon>
    </lineage>
</organism>
<feature type="non-terminal residue" evidence="9">
    <location>
        <position position="1"/>
    </location>
</feature>
<evidence type="ECO:0000256" key="5">
    <source>
        <dbReference type="ARBA" id="ARBA00023180"/>
    </source>
</evidence>
<reference evidence="9 10" key="1">
    <citation type="journal article" date="2019" name="Sci. Rep.">
        <title>A high-quality genome of Eragrostis curvula grass provides insights into Poaceae evolution and supports new strategies to enhance forage quality.</title>
        <authorList>
            <person name="Carballo J."/>
            <person name="Santos B.A.C.M."/>
            <person name="Zappacosta D."/>
            <person name="Garbus I."/>
            <person name="Selva J.P."/>
            <person name="Gallo C.A."/>
            <person name="Diaz A."/>
            <person name="Albertini E."/>
            <person name="Caccamo M."/>
            <person name="Echenique V."/>
        </authorList>
    </citation>
    <scope>NUCLEOTIDE SEQUENCE [LARGE SCALE GENOMIC DNA]</scope>
    <source>
        <strain evidence="10">cv. Victoria</strain>
        <tissue evidence="9">Leaf</tissue>
    </source>
</reference>
<keyword evidence="7" id="KW-0732">Signal</keyword>
<dbReference type="InterPro" id="IPR034161">
    <property type="entry name" value="Pepsin-like_plant"/>
</dbReference>
<proteinExistence type="inferred from homology"/>
<evidence type="ECO:0000313" key="9">
    <source>
        <dbReference type="EMBL" id="TVU47277.1"/>
    </source>
</evidence>
<dbReference type="PRINTS" id="PR00792">
    <property type="entry name" value="PEPSIN"/>
</dbReference>
<sequence length="442" mass="47465">MADMHKPALLLALLTALLTISCSDATATVRMQLTSTDAGRGLTRRELLQRMALHSKARAAQFHHSGSSASAQVAPGKGDPATEYRVKLAVGTPPQPMELTLDTGSDLIWTQCQPCLSCYDQALPYFDASRSSTFSLLPCGSSACQELPLYSCGTAQKTSWGNQTCVYTAWYGDKSISVGTLGVDKFTFAAGHAAMPDVTFGCGLLNNGIFTSNLTGTGLAGFGRGPLSLPSQLKVDNFSYCFTSITGSKPSPVLLGVPTNLYSSSARGAVVKTTPFIHYPANPTYYYLSLKGITVGSTRLPVPESTFALTKNGTGGTIIDSGTSVTTLPPHVYRLVRDAFVSQLKLKTTDDDDLLCFAVPKGAKPRVPKLMFHFEGATLDLPRENYVIDDEDEKGHKEMCIVIAEGGDEMTIIGNYQQQNMHILYDLAGNKLSFVPAHCDRV</sequence>
<evidence type="ECO:0000313" key="10">
    <source>
        <dbReference type="Proteomes" id="UP000324897"/>
    </source>
</evidence>
<dbReference type="Gene3D" id="2.40.70.10">
    <property type="entry name" value="Acid Proteases"/>
    <property type="match status" value="2"/>
</dbReference>
<dbReference type="EMBL" id="RWGY01000004">
    <property type="protein sequence ID" value="TVU47277.1"/>
    <property type="molecule type" value="Genomic_DNA"/>
</dbReference>
<protein>
    <recommendedName>
        <fullName evidence="8">Peptidase A1 domain-containing protein</fullName>
    </recommendedName>
</protein>
<dbReference type="InterPro" id="IPR032799">
    <property type="entry name" value="TAXi_C"/>
</dbReference>
<keyword evidence="5" id="KW-0325">Glycoprotein</keyword>
<dbReference type="GO" id="GO:0006508">
    <property type="term" value="P:proteolysis"/>
    <property type="evidence" value="ECO:0007669"/>
    <property type="project" value="UniProtKB-KW"/>
</dbReference>
<dbReference type="InterPro" id="IPR032861">
    <property type="entry name" value="TAXi_N"/>
</dbReference>
<evidence type="ECO:0000256" key="7">
    <source>
        <dbReference type="SAM" id="SignalP"/>
    </source>
</evidence>
<name>A0A5J9WHD1_9POAL</name>
<keyword evidence="4" id="KW-0378">Hydrolase</keyword>
<feature type="signal peptide" evidence="7">
    <location>
        <begin position="1"/>
        <end position="25"/>
    </location>
</feature>
<dbReference type="InterPro" id="IPR051708">
    <property type="entry name" value="Plant_Aspart_Prot_A1"/>
</dbReference>
<keyword evidence="3" id="KW-0064">Aspartyl protease</keyword>
<dbReference type="PROSITE" id="PS51257">
    <property type="entry name" value="PROKAR_LIPOPROTEIN"/>
    <property type="match status" value="1"/>
</dbReference>
<gene>
    <name evidence="9" type="ORF">EJB05_06872</name>
</gene>
<dbReference type="Pfam" id="PF14541">
    <property type="entry name" value="TAXi_C"/>
    <property type="match status" value="1"/>
</dbReference>
<dbReference type="SUPFAM" id="SSF50630">
    <property type="entry name" value="Acid proteases"/>
    <property type="match status" value="1"/>
</dbReference>
<evidence type="ECO:0000256" key="3">
    <source>
        <dbReference type="ARBA" id="ARBA00022750"/>
    </source>
</evidence>
<dbReference type="PROSITE" id="PS51767">
    <property type="entry name" value="PEPTIDASE_A1"/>
    <property type="match status" value="1"/>
</dbReference>
<dbReference type="InterPro" id="IPR001461">
    <property type="entry name" value="Aspartic_peptidase_A1"/>
</dbReference>
<feature type="active site" evidence="6">
    <location>
        <position position="102"/>
    </location>
</feature>
<feature type="active site" evidence="6">
    <location>
        <position position="320"/>
    </location>
</feature>
<feature type="domain" description="Peptidase A1" evidence="8">
    <location>
        <begin position="84"/>
        <end position="435"/>
    </location>
</feature>
<comment type="caution">
    <text evidence="9">The sequence shown here is derived from an EMBL/GenBank/DDBJ whole genome shotgun (WGS) entry which is preliminary data.</text>
</comment>
<comment type="similarity">
    <text evidence="1">Belongs to the peptidase A1 family.</text>
</comment>
<evidence type="ECO:0000256" key="1">
    <source>
        <dbReference type="ARBA" id="ARBA00007447"/>
    </source>
</evidence>
<feature type="chain" id="PRO_5023918782" description="Peptidase A1 domain-containing protein" evidence="7">
    <location>
        <begin position="26"/>
        <end position="442"/>
    </location>
</feature>
<dbReference type="GO" id="GO:0005576">
    <property type="term" value="C:extracellular region"/>
    <property type="evidence" value="ECO:0007669"/>
    <property type="project" value="TreeGrafter"/>
</dbReference>
<dbReference type="OrthoDB" id="665129at2759"/>
<dbReference type="Proteomes" id="UP000324897">
    <property type="component" value="Chromosome 5"/>
</dbReference>
<dbReference type="Gramene" id="TVU47277">
    <property type="protein sequence ID" value="TVU47277"/>
    <property type="gene ID" value="EJB05_06872"/>
</dbReference>
<evidence type="ECO:0000256" key="6">
    <source>
        <dbReference type="PIRSR" id="PIRSR601461-1"/>
    </source>
</evidence>
<keyword evidence="2" id="KW-0645">Protease</keyword>
<dbReference type="InterPro" id="IPR033121">
    <property type="entry name" value="PEPTIDASE_A1"/>
</dbReference>
<dbReference type="CDD" id="cd05476">
    <property type="entry name" value="pepsin_A_like_plant"/>
    <property type="match status" value="1"/>
</dbReference>
<evidence type="ECO:0000256" key="4">
    <source>
        <dbReference type="ARBA" id="ARBA00022801"/>
    </source>
</evidence>
<dbReference type="FunFam" id="2.40.70.10:FF:000029">
    <property type="entry name" value="Aspartyl protease family protein"/>
    <property type="match status" value="1"/>
</dbReference>
<evidence type="ECO:0000259" key="8">
    <source>
        <dbReference type="PROSITE" id="PS51767"/>
    </source>
</evidence>
<dbReference type="PANTHER" id="PTHR47967:SF31">
    <property type="entry name" value="ASPARTYL PROTEASE FAMILY PROTEIN"/>
    <property type="match status" value="1"/>
</dbReference>
<dbReference type="GO" id="GO:0004190">
    <property type="term" value="F:aspartic-type endopeptidase activity"/>
    <property type="evidence" value="ECO:0007669"/>
    <property type="project" value="UniProtKB-KW"/>
</dbReference>
<evidence type="ECO:0000256" key="2">
    <source>
        <dbReference type="ARBA" id="ARBA00022670"/>
    </source>
</evidence>
<dbReference type="PANTHER" id="PTHR47967">
    <property type="entry name" value="OS07G0603500 PROTEIN-RELATED"/>
    <property type="match status" value="1"/>
</dbReference>
<keyword evidence="10" id="KW-1185">Reference proteome</keyword>